<gene>
    <name evidence="1" type="ORF">HER15_09820</name>
</gene>
<dbReference type="InterPro" id="IPR017601">
    <property type="entry name" value="DGQHR-contain_dom"/>
</dbReference>
<evidence type="ECO:0000313" key="1">
    <source>
        <dbReference type="EMBL" id="UTD15750.1"/>
    </source>
</evidence>
<dbReference type="NCBIfam" id="TIGR03187">
    <property type="entry name" value="DGQHR"/>
    <property type="match status" value="1"/>
</dbReference>
<dbReference type="Pfam" id="PF14072">
    <property type="entry name" value="DndB"/>
    <property type="match status" value="1"/>
</dbReference>
<protein>
    <submittedName>
        <fullName evidence="1">DGQHR domain-containing protein</fullName>
    </submittedName>
</protein>
<proteinExistence type="predicted"/>
<dbReference type="InterPro" id="IPR017642">
    <property type="entry name" value="DNA_S_mod_DndB"/>
</dbReference>
<dbReference type="Proteomes" id="UP001056837">
    <property type="component" value="Chromosome"/>
</dbReference>
<dbReference type="CDD" id="cd16413">
    <property type="entry name" value="DGQHR_domain"/>
    <property type="match status" value="1"/>
</dbReference>
<evidence type="ECO:0000313" key="2">
    <source>
        <dbReference type="Proteomes" id="UP001056837"/>
    </source>
</evidence>
<dbReference type="AlphaFoldDB" id="A0AAE9SF72"/>
<accession>A0AAE9SF72</accession>
<sequence length="784" mass="91683">MAFLKDYQVQEIKEKLLNDKSILGKLYKAKRSEYQVISVEHSLVEDYEKKGWETFGKPLKTKTKLRKRKKHSKQFEDDVWCQFYSLGYRHLNFDENFILPFSKNPDDTKQIDVIAINDETIFLIECKSSEKQTSARLLKDEFDLLGIRLDGFKKALWQIFGKERKIKYIFATRNLRIPVNSIHLERLENTNSFYYNNNTYDYVNSLIKNYKNAAFYQFLGLVFKNELINNKKIEIPAVKGKMGKKEYYMFSIEPSLLLKMGFILHRTRANESEFPTYQRLLVPSRLGKITKYIDDGGYFPNSIIINFNAKKRKIIFEPNSKETNSNSCSGTLKIPNSYGIAYIIDGQHRVYGYANSLFKENNTIPVVGFVSLDTIEQLEIFMDINENQKAVSPSLRLDLAEDLNWDSDRADSRLLALKSSITKKIANSESSPLFNKISVGEDKALLTFKPFMTALNVSGLLPIAKGNKYNPDSLVGSLYDTNNQDHNQEMLRAKKKIVDYIISCYDFVEQTFPDIFNKEKYFIVSNRGTFAFISIIGSLNKFVTEKGLVDKSTSNNERFNTIKPYLESLMTSLKNLSNEEASKHLTLLGAGADTKWLRFFQNLINSKFSEYNPIELIDWKERQNEVYQDKGRQYVKVVERHMKKVVLDNIKVLFGKNWELEINKIKTACQERANNENEKNYKEGIDKRVEWTEMFNINDYKVIIEKYWSKKPEEENVDFKTFQEHFSIDIGQGKNKKDVLKWISLFNSYRNHLAHEGSKEKGINKKEVDFLENIYKNFFDEHYN</sequence>
<dbReference type="InterPro" id="IPR011856">
    <property type="entry name" value="tRNA_endonuc-like_dom_sf"/>
</dbReference>
<reference evidence="1" key="1">
    <citation type="submission" date="2020-04" db="EMBL/GenBank/DDBJ databases">
        <title>Tenacibaculum mesophilum bac2.</title>
        <authorList>
            <person name="Li M."/>
        </authorList>
    </citation>
    <scope>NUCLEOTIDE SEQUENCE</scope>
    <source>
        <strain evidence="1">Bac2</strain>
    </source>
</reference>
<name>A0AAE9SF72_9FLAO</name>
<dbReference type="Gene3D" id="3.40.1350.10">
    <property type="match status" value="1"/>
</dbReference>
<dbReference type="EMBL" id="CP050861">
    <property type="protein sequence ID" value="UTD15750.1"/>
    <property type="molecule type" value="Genomic_DNA"/>
</dbReference>
<dbReference type="RefSeq" id="WP_173359035.1">
    <property type="nucleotide sequence ID" value="NZ_CP050861.1"/>
</dbReference>
<dbReference type="GO" id="GO:0003676">
    <property type="term" value="F:nucleic acid binding"/>
    <property type="evidence" value="ECO:0007669"/>
    <property type="project" value="InterPro"/>
</dbReference>
<organism evidence="1 2">
    <name type="scientific">Tenacibaculum mesophilum</name>
    <dbReference type="NCBI Taxonomy" id="104268"/>
    <lineage>
        <taxon>Bacteria</taxon>
        <taxon>Pseudomonadati</taxon>
        <taxon>Bacteroidota</taxon>
        <taxon>Flavobacteriia</taxon>
        <taxon>Flavobacteriales</taxon>
        <taxon>Flavobacteriaceae</taxon>
        <taxon>Tenacibaculum</taxon>
    </lineage>
</organism>